<dbReference type="InterPro" id="IPR011009">
    <property type="entry name" value="Kinase-like_dom_sf"/>
</dbReference>
<feature type="region of interest" description="Disordered" evidence="11">
    <location>
        <begin position="525"/>
        <end position="551"/>
    </location>
</feature>
<evidence type="ECO:0000259" key="13">
    <source>
        <dbReference type="PROSITE" id="PS50011"/>
    </source>
</evidence>
<evidence type="ECO:0000256" key="1">
    <source>
        <dbReference type="ARBA" id="ARBA00011903"/>
    </source>
</evidence>
<evidence type="ECO:0000256" key="3">
    <source>
        <dbReference type="ARBA" id="ARBA00022679"/>
    </source>
</evidence>
<dbReference type="PROSITE" id="PS00109">
    <property type="entry name" value="PROTEIN_KINASE_TYR"/>
    <property type="match status" value="1"/>
</dbReference>
<name>A0A8J9YBM1_9NEOP</name>
<dbReference type="PROSITE" id="PS50011">
    <property type="entry name" value="PROTEIN_KINASE_DOM"/>
    <property type="match status" value="1"/>
</dbReference>
<keyword evidence="3" id="KW-0808">Transferase</keyword>
<dbReference type="AlphaFoldDB" id="A0A8J9YBM1"/>
<keyword evidence="4 10" id="KW-0547">Nucleotide-binding</keyword>
<dbReference type="InterPro" id="IPR036028">
    <property type="entry name" value="SH3-like_dom_sf"/>
</dbReference>
<keyword evidence="15" id="KW-1185">Reference proteome</keyword>
<dbReference type="Pfam" id="PF07714">
    <property type="entry name" value="PK_Tyr_Ser-Thr"/>
    <property type="match status" value="1"/>
</dbReference>
<dbReference type="Gene3D" id="1.10.510.10">
    <property type="entry name" value="Transferase(Phosphotransferase) domain 1"/>
    <property type="match status" value="1"/>
</dbReference>
<dbReference type="SMART" id="SM00326">
    <property type="entry name" value="SH3"/>
    <property type="match status" value="1"/>
</dbReference>
<evidence type="ECO:0000259" key="12">
    <source>
        <dbReference type="PROSITE" id="PS50002"/>
    </source>
</evidence>
<dbReference type="FunFam" id="1.10.510.10:FF:000080">
    <property type="entry name" value="Putative activated CDC42 kinase 1"/>
    <property type="match status" value="1"/>
</dbReference>
<evidence type="ECO:0000256" key="11">
    <source>
        <dbReference type="SAM" id="MobiDB-lite"/>
    </source>
</evidence>
<evidence type="ECO:0000256" key="9">
    <source>
        <dbReference type="PROSITE-ProRule" id="PRU00192"/>
    </source>
</evidence>
<dbReference type="InterPro" id="IPR020635">
    <property type="entry name" value="Tyr_kinase_cat_dom"/>
</dbReference>
<evidence type="ECO:0000256" key="5">
    <source>
        <dbReference type="ARBA" id="ARBA00022777"/>
    </source>
</evidence>
<dbReference type="GO" id="GO:0004715">
    <property type="term" value="F:non-membrane spanning protein tyrosine kinase activity"/>
    <property type="evidence" value="ECO:0007669"/>
    <property type="project" value="UniProtKB-EC"/>
</dbReference>
<keyword evidence="7" id="KW-0829">Tyrosine-protein kinase</keyword>
<dbReference type="GO" id="GO:0002009">
    <property type="term" value="P:morphogenesis of an epithelium"/>
    <property type="evidence" value="ECO:0007669"/>
    <property type="project" value="UniProtKB-ARBA"/>
</dbReference>
<keyword evidence="5" id="KW-0418">Kinase</keyword>
<dbReference type="PROSITE" id="PS50002">
    <property type="entry name" value="SH3"/>
    <property type="match status" value="1"/>
</dbReference>
<feature type="domain" description="Protein kinase" evidence="13">
    <location>
        <begin position="112"/>
        <end position="378"/>
    </location>
</feature>
<dbReference type="PANTHER" id="PTHR24418">
    <property type="entry name" value="TYROSINE-PROTEIN KINASE"/>
    <property type="match status" value="1"/>
</dbReference>
<dbReference type="Proteomes" id="UP000838878">
    <property type="component" value="Chromosome 3"/>
</dbReference>
<evidence type="ECO:0000256" key="2">
    <source>
        <dbReference type="ARBA" id="ARBA00022443"/>
    </source>
</evidence>
<dbReference type="OrthoDB" id="635774at2759"/>
<keyword evidence="2 9" id="KW-0728">SH3 domain</keyword>
<comment type="catalytic activity">
    <reaction evidence="8">
        <text>L-threonyl-[protein] + ATP = O-phospho-L-threonyl-[protein] + ADP + H(+)</text>
        <dbReference type="Rhea" id="RHEA:46608"/>
        <dbReference type="Rhea" id="RHEA-COMP:11060"/>
        <dbReference type="Rhea" id="RHEA-COMP:11605"/>
        <dbReference type="ChEBI" id="CHEBI:15378"/>
        <dbReference type="ChEBI" id="CHEBI:30013"/>
        <dbReference type="ChEBI" id="CHEBI:30616"/>
        <dbReference type="ChEBI" id="CHEBI:61977"/>
        <dbReference type="ChEBI" id="CHEBI:456216"/>
        <dbReference type="EC" id="2.7.11.1"/>
    </reaction>
</comment>
<feature type="binding site" evidence="10">
    <location>
        <position position="146"/>
    </location>
    <ligand>
        <name>ATP</name>
        <dbReference type="ChEBI" id="CHEBI:30616"/>
    </ligand>
</feature>
<dbReference type="InterPro" id="IPR008266">
    <property type="entry name" value="Tyr_kinase_AS"/>
</dbReference>
<dbReference type="PROSITE" id="PS00107">
    <property type="entry name" value="PROTEIN_KINASE_ATP"/>
    <property type="match status" value="1"/>
</dbReference>
<dbReference type="PRINTS" id="PR00109">
    <property type="entry name" value="TYRKINASE"/>
</dbReference>
<feature type="domain" description="SH3" evidence="12">
    <location>
        <begin position="375"/>
        <end position="435"/>
    </location>
</feature>
<dbReference type="InterPro" id="IPR000719">
    <property type="entry name" value="Prot_kinase_dom"/>
</dbReference>
<dbReference type="InterPro" id="IPR001245">
    <property type="entry name" value="Ser-Thr/Tyr_kinase_cat_dom"/>
</dbReference>
<dbReference type="Gene3D" id="3.30.200.20">
    <property type="entry name" value="Phosphorylase Kinase, domain 1"/>
    <property type="match status" value="1"/>
</dbReference>
<dbReference type="Pfam" id="PF00018">
    <property type="entry name" value="SH3_1"/>
    <property type="match status" value="1"/>
</dbReference>
<organism evidence="14 15">
    <name type="scientific">Brenthis ino</name>
    <name type="common">lesser marbled fritillary</name>
    <dbReference type="NCBI Taxonomy" id="405034"/>
    <lineage>
        <taxon>Eukaryota</taxon>
        <taxon>Metazoa</taxon>
        <taxon>Ecdysozoa</taxon>
        <taxon>Arthropoda</taxon>
        <taxon>Hexapoda</taxon>
        <taxon>Insecta</taxon>
        <taxon>Pterygota</taxon>
        <taxon>Neoptera</taxon>
        <taxon>Endopterygota</taxon>
        <taxon>Lepidoptera</taxon>
        <taxon>Glossata</taxon>
        <taxon>Ditrysia</taxon>
        <taxon>Papilionoidea</taxon>
        <taxon>Nymphalidae</taxon>
        <taxon>Heliconiinae</taxon>
        <taxon>Argynnini</taxon>
        <taxon>Brenthis</taxon>
    </lineage>
</organism>
<dbReference type="Pfam" id="PF22931">
    <property type="entry name" value="SAM_TNK"/>
    <property type="match status" value="1"/>
</dbReference>
<dbReference type="InterPro" id="IPR050198">
    <property type="entry name" value="Non-receptor_tyrosine_kinases"/>
</dbReference>
<keyword evidence="6 10" id="KW-0067">ATP-binding</keyword>
<evidence type="ECO:0000256" key="7">
    <source>
        <dbReference type="ARBA" id="ARBA00023137"/>
    </source>
</evidence>
<reference evidence="14" key="1">
    <citation type="submission" date="2021-12" db="EMBL/GenBank/DDBJ databases">
        <authorList>
            <person name="Martin H S."/>
        </authorList>
    </citation>
    <scope>NUCLEOTIDE SEQUENCE</scope>
</reference>
<evidence type="ECO:0000256" key="8">
    <source>
        <dbReference type="ARBA" id="ARBA00047899"/>
    </source>
</evidence>
<feature type="compositionally biased region" description="Polar residues" evidence="11">
    <location>
        <begin position="528"/>
        <end position="544"/>
    </location>
</feature>
<dbReference type="InterPro" id="IPR017441">
    <property type="entry name" value="Protein_kinase_ATP_BS"/>
</dbReference>
<feature type="non-terminal residue" evidence="14">
    <location>
        <position position="853"/>
    </location>
</feature>
<dbReference type="GO" id="GO:0005524">
    <property type="term" value="F:ATP binding"/>
    <property type="evidence" value="ECO:0007669"/>
    <property type="project" value="UniProtKB-UniRule"/>
</dbReference>
<feature type="region of interest" description="Disordered" evidence="11">
    <location>
        <begin position="594"/>
        <end position="627"/>
    </location>
</feature>
<dbReference type="GO" id="GO:0004674">
    <property type="term" value="F:protein serine/threonine kinase activity"/>
    <property type="evidence" value="ECO:0007669"/>
    <property type="project" value="UniProtKB-EC"/>
</dbReference>
<evidence type="ECO:0000256" key="6">
    <source>
        <dbReference type="ARBA" id="ARBA00022840"/>
    </source>
</evidence>
<dbReference type="EMBL" id="OV170223">
    <property type="protein sequence ID" value="CAH0721796.1"/>
    <property type="molecule type" value="Genomic_DNA"/>
</dbReference>
<dbReference type="SMART" id="SM00219">
    <property type="entry name" value="TyrKc"/>
    <property type="match status" value="1"/>
</dbReference>
<gene>
    <name evidence="14" type="ORF">BINO364_LOCUS7847</name>
</gene>
<sequence length="853" mass="97360">MDPNTDWLCEILQNVQLEQFYIPIRDQLQITRLAHFDYVHAEDLERIGISKPGVRRLLDAVRKKKLQLWNRKFWNKLFGSSSSNAREKTELAIRPQSQTESRTTCIILEKDIVLHNELGNGSFGVVRRGEWRMPDQTNQMVPVAVKVLKADAFSQPGIYDDFRREVEAMHSLKHPNLIKLHGVVFHPLMMVCELAPMGALLDYIRAQDGKVSLNFISKWSGQVAAGMAYLEKSRFLHRDLACRNILLSNLELVKIGDFGLMRALPDADDCYVMSERRRVPFPWCAPESLRSRQFSHASDVWMFAVALWEMYSFGEEPWMGLNGSEILRLIMREGQRLSPPSACPPDVYMLMMQCWELNPKERPTFAGILRYMETNKFETAIASLSYRKQGQMTIEAGDAIILIDKRPELHWWKGQNQRSLEVGLFPSTLVTAVKSKNVQAAKKAQTASPVRKATNQPNNGILDDSVILRKRRTIESTQPASTRARDAAGKHFNYNKLVNDRARSARDYYSKSLSQVKEDLLIDLDLPPSTTKGSPSKKQTNPHQISILDEPIDVPEISQDLDWGQQSIESLPTYCTESQNQPYPNLYGAKSLDGLNVTSQTSPDPFDTSQFWPKTESQRPNYSVQLDDSQYQSQSNSATTSVETSIYNNMTLNNVSQYGTLPNNAVSNNTLSIEAEAINESINSFADMSLDDRISESLNLRSKNTNESMYANSNPYEVASTSNYQPTETYNDFPIYSNFDMNPSQQQFILETKDYYTKFSKPSGSQSSNDYEKNMYKPKFEEKLKNFSECRENSKNYSALKYQNVDYSSSVYDEVNEASNVYSEIDAQCVYDEVYEPAPRPRRPAPPCPFRPK</sequence>
<dbReference type="InterPro" id="IPR001452">
    <property type="entry name" value="SH3_domain"/>
</dbReference>
<evidence type="ECO:0000313" key="14">
    <source>
        <dbReference type="EMBL" id="CAH0721796.1"/>
    </source>
</evidence>
<dbReference type="EC" id="2.7.10.2" evidence="1"/>
<dbReference type="SUPFAM" id="SSF56112">
    <property type="entry name" value="Protein kinase-like (PK-like)"/>
    <property type="match status" value="1"/>
</dbReference>
<proteinExistence type="predicted"/>
<accession>A0A8J9YBM1</accession>
<feature type="compositionally biased region" description="Polar residues" evidence="11">
    <location>
        <begin position="596"/>
        <end position="612"/>
    </location>
</feature>
<dbReference type="SUPFAM" id="SSF50044">
    <property type="entry name" value="SH3-domain"/>
    <property type="match status" value="1"/>
</dbReference>
<evidence type="ECO:0000313" key="15">
    <source>
        <dbReference type="Proteomes" id="UP000838878"/>
    </source>
</evidence>
<dbReference type="InterPro" id="IPR055175">
    <property type="entry name" value="ACK/TNK-like_SAM"/>
</dbReference>
<feature type="compositionally biased region" description="Polar residues" evidence="11">
    <location>
        <begin position="618"/>
        <end position="627"/>
    </location>
</feature>
<evidence type="ECO:0000256" key="4">
    <source>
        <dbReference type="ARBA" id="ARBA00022741"/>
    </source>
</evidence>
<dbReference type="InterPro" id="IPR049587">
    <property type="entry name" value="TNK-like_SAM"/>
</dbReference>
<evidence type="ECO:0000256" key="10">
    <source>
        <dbReference type="PROSITE-ProRule" id="PRU10141"/>
    </source>
</evidence>
<protein>
    <recommendedName>
        <fullName evidence="1">non-specific protein-tyrosine kinase</fullName>
        <ecNumber evidence="1">2.7.10.2</ecNumber>
    </recommendedName>
</protein>
<dbReference type="CDD" id="cd09539">
    <property type="entry name" value="SAM_TNK-like"/>
    <property type="match status" value="1"/>
</dbReference>